<dbReference type="InterPro" id="IPR015943">
    <property type="entry name" value="WD40/YVTN_repeat-like_dom_sf"/>
</dbReference>
<comment type="caution">
    <text evidence="1">The sequence shown here is derived from an EMBL/GenBank/DDBJ whole genome shotgun (WGS) entry which is preliminary data.</text>
</comment>
<proteinExistence type="predicted"/>
<name>A0A8E0RZ77_9TREM</name>
<sequence>MSTKTERRVVAHDFYDYIDSHTASSPCTFYSTLITQLEQVFVVSVKSEGPGSDDQKLRSMFHLVNAMTIATSAAHSINQEMCGIGVRGGTLCVCTQEQLAVSGGGDGRCSLVLFYSTTYPCEDTWNETIDGLGAPVTAITAEQNIIAAGLANGNVRIYSCTAYQPYVQLARIDHASNVPITGLAWGMCKELSTLHRLILAVGDLAGSVRTYQVRDDGQSVLNEELERPGDPILDIRIRDRLLVVGTSTSKICLWRMSDSAQCHILRRADFREEANQKDMAIKRLMGVAVFFHGLLRPTGEFRIILPLKNTSEPSVKFWLHIVLQTTVRQIALFTELLECPLASRT</sequence>
<dbReference type="EMBL" id="LUCM01005764">
    <property type="protein sequence ID" value="KAA0192315.1"/>
    <property type="molecule type" value="Genomic_DNA"/>
</dbReference>
<dbReference type="Gene3D" id="2.130.10.10">
    <property type="entry name" value="YVTN repeat-like/Quinoprotein amine dehydrogenase"/>
    <property type="match status" value="1"/>
</dbReference>
<keyword evidence="2" id="KW-1185">Reference proteome</keyword>
<evidence type="ECO:0000313" key="1">
    <source>
        <dbReference type="EMBL" id="KAA0192315.1"/>
    </source>
</evidence>
<protein>
    <submittedName>
        <fullName evidence="1">Uncharacterized protein</fullName>
    </submittedName>
</protein>
<dbReference type="Proteomes" id="UP000728185">
    <property type="component" value="Unassembled WGS sequence"/>
</dbReference>
<dbReference type="SUPFAM" id="SSF50978">
    <property type="entry name" value="WD40 repeat-like"/>
    <property type="match status" value="1"/>
</dbReference>
<dbReference type="InterPro" id="IPR036322">
    <property type="entry name" value="WD40_repeat_dom_sf"/>
</dbReference>
<reference evidence="1" key="1">
    <citation type="submission" date="2019-05" db="EMBL/GenBank/DDBJ databases">
        <title>Annotation for the trematode Fasciolopsis buski.</title>
        <authorList>
            <person name="Choi Y.-J."/>
        </authorList>
    </citation>
    <scope>NUCLEOTIDE SEQUENCE</scope>
    <source>
        <strain evidence="1">HT</strain>
        <tissue evidence="1">Whole worm</tissue>
    </source>
</reference>
<organism evidence="1 2">
    <name type="scientific">Fasciolopsis buskii</name>
    <dbReference type="NCBI Taxonomy" id="27845"/>
    <lineage>
        <taxon>Eukaryota</taxon>
        <taxon>Metazoa</taxon>
        <taxon>Spiralia</taxon>
        <taxon>Lophotrochozoa</taxon>
        <taxon>Platyhelminthes</taxon>
        <taxon>Trematoda</taxon>
        <taxon>Digenea</taxon>
        <taxon>Plagiorchiida</taxon>
        <taxon>Echinostomata</taxon>
        <taxon>Echinostomatoidea</taxon>
        <taxon>Fasciolidae</taxon>
        <taxon>Fasciolopsis</taxon>
    </lineage>
</organism>
<dbReference type="AlphaFoldDB" id="A0A8E0RZ77"/>
<gene>
    <name evidence="1" type="ORF">FBUS_05010</name>
</gene>
<dbReference type="OrthoDB" id="10446483at2759"/>
<evidence type="ECO:0000313" key="2">
    <source>
        <dbReference type="Proteomes" id="UP000728185"/>
    </source>
</evidence>
<accession>A0A8E0RZ77</accession>